<gene>
    <name evidence="1" type="primary">yyaC</name>
    <name evidence="1" type="ORF">DX130_20880</name>
</gene>
<dbReference type="EMBL" id="QUBQ01000005">
    <property type="protein sequence ID" value="REK71667.1"/>
    <property type="molecule type" value="Genomic_DNA"/>
</dbReference>
<comment type="caution">
    <text evidence="1">The sequence shown here is derived from an EMBL/GenBank/DDBJ whole genome shotgun (WGS) entry which is preliminary data.</text>
</comment>
<evidence type="ECO:0000313" key="1">
    <source>
        <dbReference type="EMBL" id="REK71667.1"/>
    </source>
</evidence>
<organism evidence="1 2">
    <name type="scientific">Paenibacillus paeoniae</name>
    <dbReference type="NCBI Taxonomy" id="2292705"/>
    <lineage>
        <taxon>Bacteria</taxon>
        <taxon>Bacillati</taxon>
        <taxon>Bacillota</taxon>
        <taxon>Bacilli</taxon>
        <taxon>Bacillales</taxon>
        <taxon>Paenibacillaceae</taxon>
        <taxon>Paenibacillus</taxon>
    </lineage>
</organism>
<dbReference type="NCBIfam" id="TIGR02841">
    <property type="entry name" value="spore_YyaC"/>
    <property type="match status" value="1"/>
</dbReference>
<name>A0A371P6U6_9BACL</name>
<dbReference type="InterPro" id="IPR009665">
    <property type="entry name" value="YyaC"/>
</dbReference>
<keyword evidence="1" id="KW-0378">Hydrolase</keyword>
<dbReference type="SUPFAM" id="SSF53163">
    <property type="entry name" value="HybD-like"/>
    <property type="match status" value="1"/>
</dbReference>
<dbReference type="GO" id="GO:0006508">
    <property type="term" value="P:proteolysis"/>
    <property type="evidence" value="ECO:0007669"/>
    <property type="project" value="UniProtKB-KW"/>
</dbReference>
<protein>
    <submittedName>
        <fullName evidence="1">Spore protease YyaC</fullName>
    </submittedName>
</protein>
<reference evidence="1 2" key="1">
    <citation type="submission" date="2018-08" db="EMBL/GenBank/DDBJ databases">
        <title>Paenibacillus sp. M4BSY-1, whole genome shotgun sequence.</title>
        <authorList>
            <person name="Tuo L."/>
        </authorList>
    </citation>
    <scope>NUCLEOTIDE SEQUENCE [LARGE SCALE GENOMIC DNA]</scope>
    <source>
        <strain evidence="1 2">M4BSY-1</strain>
    </source>
</reference>
<sequence length="193" mass="20172">MRSGAVRGLRPGIRADAEAQAAVNIEELASFLAMIASREPNPDCIMFICIGSDRSTGDAFGPLLGTMLKEQGWKHVIGTLEEPCDAHTVEAAASKAALMQDRDRMTVIAVDACLGKPQSVGGFIVKEGSLQPGVATGRRLPAVGDYSIAGVVNLYGVKAYGMLQTTSLHLVMGMVKAVAAAVQAAWLEEASNG</sequence>
<dbReference type="AlphaFoldDB" id="A0A371P6U6"/>
<dbReference type="GO" id="GO:0008233">
    <property type="term" value="F:peptidase activity"/>
    <property type="evidence" value="ECO:0007669"/>
    <property type="project" value="UniProtKB-KW"/>
</dbReference>
<accession>A0A371P6U6</accession>
<dbReference type="Proteomes" id="UP000261905">
    <property type="component" value="Unassembled WGS sequence"/>
</dbReference>
<evidence type="ECO:0000313" key="2">
    <source>
        <dbReference type="Proteomes" id="UP000261905"/>
    </source>
</evidence>
<keyword evidence="1" id="KW-0645">Protease</keyword>
<dbReference type="InterPro" id="IPR023430">
    <property type="entry name" value="Pept_HybD-like_dom_sf"/>
</dbReference>
<proteinExistence type="predicted"/>
<dbReference type="Pfam" id="PF06866">
    <property type="entry name" value="DUF1256"/>
    <property type="match status" value="1"/>
</dbReference>
<dbReference type="OrthoDB" id="9815953at2"/>
<keyword evidence="2" id="KW-1185">Reference proteome</keyword>